<dbReference type="PIRSF" id="PIRSF016578">
    <property type="entry name" value="HsaA"/>
    <property type="match status" value="1"/>
</dbReference>
<dbReference type="InterPro" id="IPR046373">
    <property type="entry name" value="Acyl-CoA_Oxase/DH_mid-dom_sf"/>
</dbReference>
<dbReference type="Gene3D" id="1.10.540.10">
    <property type="entry name" value="Acyl-CoA dehydrogenase/oxidase, N-terminal domain"/>
    <property type="match status" value="1"/>
</dbReference>
<feature type="domain" description="Acyl-CoA dehydrogenase C-terminal" evidence="3">
    <location>
        <begin position="246"/>
        <end position="380"/>
    </location>
</feature>
<keyword evidence="5" id="KW-1185">Reference proteome</keyword>
<evidence type="ECO:0000259" key="3">
    <source>
        <dbReference type="Pfam" id="PF08028"/>
    </source>
</evidence>
<dbReference type="RefSeq" id="WP_188675999.1">
    <property type="nucleotide sequence ID" value="NZ_BMGP01000002.1"/>
</dbReference>
<gene>
    <name evidence="4" type="ORF">GCM10011399_14990</name>
</gene>
<keyword evidence="4" id="KW-0503">Monooxygenase</keyword>
<proteinExistence type="predicted"/>
<evidence type="ECO:0000313" key="4">
    <source>
        <dbReference type="EMBL" id="GGF22347.1"/>
    </source>
</evidence>
<dbReference type="SUPFAM" id="SSF56645">
    <property type="entry name" value="Acyl-CoA dehydrogenase NM domain-like"/>
    <property type="match status" value="1"/>
</dbReference>
<evidence type="ECO:0000313" key="5">
    <source>
        <dbReference type="Proteomes" id="UP000598775"/>
    </source>
</evidence>
<dbReference type="EMBL" id="BMGP01000002">
    <property type="protein sequence ID" value="GGF22347.1"/>
    <property type="molecule type" value="Genomic_DNA"/>
</dbReference>
<dbReference type="InterPro" id="IPR036250">
    <property type="entry name" value="AcylCo_DH-like_C"/>
</dbReference>
<dbReference type="InterPro" id="IPR013107">
    <property type="entry name" value="Acyl-CoA_DH_C"/>
</dbReference>
<sequence length="406" mass="44026">MSSLDLLPDPSNVEPADHLRWYALAQGVADQLRADIVERDRANALPVAEVQLLRSSGLLTAGLPEAIGGGGLPWRTTSQLVRIIARSDASIAHILGYHYVWLRYIQTFETPQSEKALRDTVQNRWLWASPGSNRAVGYPKTTATDGGHVVHGDSGFATGAPVADRLFSITIDSETNEMVVVIVDPQSPSVSFTGEWDVLGQRLSASQSITLDQLAITDAEILKRFGDVTLGQTPRQSVGVLHFQLTFGILHLAIAEGALLEAADYTRNHTRPALHSTVSNGHDEPFILNAYGDYLANVQAVSALVERGVNALEWLYALGDDATAEQRAAVAEIIASAKVTSTDVALAVSSGLFELTGARSTATNLAFDRFWRNVRTLSLHDPVAYKRDELGRYFINGEAPIPSGYR</sequence>
<accession>A0A917EYE1</accession>
<dbReference type="GO" id="GO:0008470">
    <property type="term" value="F:3-methylbutanoyl-CoA dehydrogenase activity"/>
    <property type="evidence" value="ECO:0007669"/>
    <property type="project" value="TreeGrafter"/>
</dbReference>
<reference evidence="4 5" key="1">
    <citation type="journal article" date="2014" name="Int. J. Syst. Evol. Microbiol.">
        <title>Complete genome sequence of Corynebacterium casei LMG S-19264T (=DSM 44701T), isolated from a smear-ripened cheese.</title>
        <authorList>
            <consortium name="US DOE Joint Genome Institute (JGI-PGF)"/>
            <person name="Walter F."/>
            <person name="Albersmeier A."/>
            <person name="Kalinowski J."/>
            <person name="Ruckert C."/>
        </authorList>
    </citation>
    <scope>NUCLEOTIDE SEQUENCE [LARGE SCALE GENOMIC DNA]</scope>
    <source>
        <strain evidence="4 5">CGMCC 1.12976</strain>
    </source>
</reference>
<dbReference type="Proteomes" id="UP000598775">
    <property type="component" value="Unassembled WGS sequence"/>
</dbReference>
<dbReference type="AlphaFoldDB" id="A0A917EYE1"/>
<protein>
    <submittedName>
        <fullName evidence="4">Monooxygenase</fullName>
    </submittedName>
</protein>
<evidence type="ECO:0000259" key="2">
    <source>
        <dbReference type="Pfam" id="PF02771"/>
    </source>
</evidence>
<dbReference type="GO" id="GO:0050660">
    <property type="term" value="F:flavin adenine dinucleotide binding"/>
    <property type="evidence" value="ECO:0007669"/>
    <property type="project" value="InterPro"/>
</dbReference>
<dbReference type="InterPro" id="IPR009100">
    <property type="entry name" value="AcylCoA_DH/oxidase_NM_dom_sf"/>
</dbReference>
<dbReference type="PANTHER" id="PTHR43884">
    <property type="entry name" value="ACYL-COA DEHYDROGENASE"/>
    <property type="match status" value="1"/>
</dbReference>
<dbReference type="Pfam" id="PF02771">
    <property type="entry name" value="Acyl-CoA_dh_N"/>
    <property type="match status" value="1"/>
</dbReference>
<dbReference type="Pfam" id="PF08028">
    <property type="entry name" value="Acyl-CoA_dh_2"/>
    <property type="match status" value="1"/>
</dbReference>
<dbReference type="Gene3D" id="1.20.140.10">
    <property type="entry name" value="Butyryl-CoA Dehydrogenase, subunit A, domain 3"/>
    <property type="match status" value="1"/>
</dbReference>
<dbReference type="PANTHER" id="PTHR43884:SF12">
    <property type="entry name" value="ISOVALERYL-COA DEHYDROGENASE, MITOCHONDRIAL-RELATED"/>
    <property type="match status" value="1"/>
</dbReference>
<dbReference type="InterPro" id="IPR013786">
    <property type="entry name" value="AcylCoA_DH/ox_N"/>
</dbReference>
<evidence type="ECO:0000256" key="1">
    <source>
        <dbReference type="ARBA" id="ARBA00023002"/>
    </source>
</evidence>
<dbReference type="InterPro" id="IPR037069">
    <property type="entry name" value="AcylCoA_DH/ox_N_sf"/>
</dbReference>
<comment type="caution">
    <text evidence="4">The sequence shown here is derived from an EMBL/GenBank/DDBJ whole genome shotgun (WGS) entry which is preliminary data.</text>
</comment>
<organism evidence="4 5">
    <name type="scientific">Subtercola lobariae</name>
    <dbReference type="NCBI Taxonomy" id="1588641"/>
    <lineage>
        <taxon>Bacteria</taxon>
        <taxon>Bacillati</taxon>
        <taxon>Actinomycetota</taxon>
        <taxon>Actinomycetes</taxon>
        <taxon>Micrococcales</taxon>
        <taxon>Microbacteriaceae</taxon>
        <taxon>Subtercola</taxon>
    </lineage>
</organism>
<dbReference type="SUPFAM" id="SSF47203">
    <property type="entry name" value="Acyl-CoA dehydrogenase C-terminal domain-like"/>
    <property type="match status" value="1"/>
</dbReference>
<dbReference type="Gene3D" id="2.40.110.10">
    <property type="entry name" value="Butyryl-CoA Dehydrogenase, subunit A, domain 2"/>
    <property type="match status" value="1"/>
</dbReference>
<dbReference type="GO" id="GO:0006552">
    <property type="term" value="P:L-leucine catabolic process"/>
    <property type="evidence" value="ECO:0007669"/>
    <property type="project" value="TreeGrafter"/>
</dbReference>
<dbReference type="GO" id="GO:0004497">
    <property type="term" value="F:monooxygenase activity"/>
    <property type="evidence" value="ECO:0007669"/>
    <property type="project" value="UniProtKB-KW"/>
</dbReference>
<name>A0A917EYE1_9MICO</name>
<keyword evidence="1" id="KW-0560">Oxidoreductase</keyword>
<feature type="domain" description="Acyl-CoA dehydrogenase/oxidase N-terminal" evidence="2">
    <location>
        <begin position="28"/>
        <end position="111"/>
    </location>
</feature>